<sequence>MGHQNTLFRVSHTGAPVDTRGFSMCETCTKKVSIPALEREKKCLQLGTLPKKTIVRHFQAMFPIPLSGLKYLCAKYTFFFIHIGEKRLGTSEDTIDPQPHKEGEVTTPQLEDVEEGEVYDVGEIVTTTGDVDIVEEETHFTSASAQILIGEIMVFNRDLQKIKEDINDVEKRLKNIIDVLCRIENTPTFFNLFIF</sequence>
<keyword evidence="3" id="KW-1185">Reference proteome</keyword>
<keyword evidence="1" id="KW-0175">Coiled coil</keyword>
<gene>
    <name evidence="2" type="ORF">AB205_0210940</name>
</gene>
<evidence type="ECO:0000256" key="1">
    <source>
        <dbReference type="SAM" id="Coils"/>
    </source>
</evidence>
<name>A0A2G9Q4W3_AQUCT</name>
<protein>
    <submittedName>
        <fullName evidence="2">Uncharacterized protein</fullName>
    </submittedName>
</protein>
<proteinExistence type="predicted"/>
<reference evidence="3" key="1">
    <citation type="journal article" date="2017" name="Nat. Commun.">
        <title>The North American bullfrog draft genome provides insight into hormonal regulation of long noncoding RNA.</title>
        <authorList>
            <person name="Hammond S.A."/>
            <person name="Warren R.L."/>
            <person name="Vandervalk B.P."/>
            <person name="Kucuk E."/>
            <person name="Khan H."/>
            <person name="Gibb E.A."/>
            <person name="Pandoh P."/>
            <person name="Kirk H."/>
            <person name="Zhao Y."/>
            <person name="Jones M."/>
            <person name="Mungall A.J."/>
            <person name="Coope R."/>
            <person name="Pleasance S."/>
            <person name="Moore R.A."/>
            <person name="Holt R.A."/>
            <person name="Round J.M."/>
            <person name="Ohora S."/>
            <person name="Walle B.V."/>
            <person name="Veldhoen N."/>
            <person name="Helbing C.C."/>
            <person name="Birol I."/>
        </authorList>
    </citation>
    <scope>NUCLEOTIDE SEQUENCE [LARGE SCALE GENOMIC DNA]</scope>
</reference>
<accession>A0A2G9Q4W3</accession>
<evidence type="ECO:0000313" key="3">
    <source>
        <dbReference type="Proteomes" id="UP000228934"/>
    </source>
</evidence>
<feature type="coiled-coil region" evidence="1">
    <location>
        <begin position="152"/>
        <end position="179"/>
    </location>
</feature>
<dbReference type="EMBL" id="KZ369415">
    <property type="protein sequence ID" value="PIO10191.1"/>
    <property type="molecule type" value="Genomic_DNA"/>
</dbReference>
<dbReference type="AlphaFoldDB" id="A0A2G9Q4W3"/>
<evidence type="ECO:0000313" key="2">
    <source>
        <dbReference type="EMBL" id="PIO10191.1"/>
    </source>
</evidence>
<dbReference type="Proteomes" id="UP000228934">
    <property type="component" value="Unassembled WGS sequence"/>
</dbReference>
<organism evidence="2 3">
    <name type="scientific">Aquarana catesbeiana</name>
    <name type="common">American bullfrog</name>
    <name type="synonym">Rana catesbeiana</name>
    <dbReference type="NCBI Taxonomy" id="8400"/>
    <lineage>
        <taxon>Eukaryota</taxon>
        <taxon>Metazoa</taxon>
        <taxon>Chordata</taxon>
        <taxon>Craniata</taxon>
        <taxon>Vertebrata</taxon>
        <taxon>Euteleostomi</taxon>
        <taxon>Amphibia</taxon>
        <taxon>Batrachia</taxon>
        <taxon>Anura</taxon>
        <taxon>Neobatrachia</taxon>
        <taxon>Ranoidea</taxon>
        <taxon>Ranidae</taxon>
        <taxon>Aquarana</taxon>
    </lineage>
</organism>